<protein>
    <submittedName>
        <fullName evidence="3">Uncharacterized protein</fullName>
    </submittedName>
</protein>
<keyword evidence="2" id="KW-0472">Membrane</keyword>
<feature type="compositionally biased region" description="Basic and acidic residues" evidence="1">
    <location>
        <begin position="1"/>
        <end position="16"/>
    </location>
</feature>
<accession>A0AAE9EZI7</accession>
<feature type="region of interest" description="Disordered" evidence="1">
    <location>
        <begin position="1"/>
        <end position="26"/>
    </location>
</feature>
<evidence type="ECO:0000256" key="1">
    <source>
        <dbReference type="SAM" id="MobiDB-lite"/>
    </source>
</evidence>
<dbReference type="EMBL" id="CP092624">
    <property type="protein sequence ID" value="UMM31518.1"/>
    <property type="molecule type" value="Genomic_DNA"/>
</dbReference>
<dbReference type="Proteomes" id="UP000829354">
    <property type="component" value="Chromosome V"/>
</dbReference>
<name>A0AAE9EZI7_CAEBR</name>
<evidence type="ECO:0000256" key="2">
    <source>
        <dbReference type="SAM" id="Phobius"/>
    </source>
</evidence>
<gene>
    <name evidence="3" type="ORF">L5515_005687</name>
</gene>
<keyword evidence="2" id="KW-0812">Transmembrane</keyword>
<proteinExistence type="predicted"/>
<dbReference type="AlphaFoldDB" id="A0AAE9EZI7"/>
<sequence length="599" mass="70540">MKEVSSKKKKQQEPKKKDKKVVRVPNRQRREPFKGLMISKKLAMLSTEKAYAFKIRKLGGDNTQFVKIDPLGEIMDNRAHKVGMPKRYSATVYEPPIGATGELLYYLYKTYNFMDDLTKYDIHRRADHYSNMIRWKRDSHYFKAGLAVCLSFQVRRRREKFRIRGKWRPQYSNYGKRMLESPRSLFTKMQKTAQPYFAQMIVSKREEATAMATQLAHAAYQNFTNKETKGRIVKFMRHNNEWLNERSKCCQVPILLRFSRDRLTGNVVNGHRRMPYRRRICQDLFSEFNYISSHLAFSVHFCRVLRNFRVNEAAEDEVIQKSGILTPLIRMRMSRYNYFPAISVVNYNENNELQTTIPRFPRRAPSICAVSGYSSDSSASAATDSPLDFLDWKLVDKELEHRMVFGGDTTRYNTRVASEKHYNERRWKEMERRKKLLYKANARFEMRNNVPILTEISKMHPPLIFCKLKGMELNKLRKSTFPPEMDPEVRDATAYLFKQRMNFLEKTLPCKKDPRILMTPGWTVFGIRENTETFQNVARILKQRSSWVTKNAMSRAATVPRCDKLPMSSDERHKKLFIVLILPLTIALTVVTFGMISFL</sequence>
<reference evidence="3 4" key="1">
    <citation type="submission" date="2022-04" db="EMBL/GenBank/DDBJ databases">
        <title>Chromosome-level reference genomes for two strains of Caenorhabditis briggsae: an improved platform for comparative genomics.</title>
        <authorList>
            <person name="Stevens L."/>
            <person name="Andersen E."/>
        </authorList>
    </citation>
    <scope>NUCLEOTIDE SEQUENCE [LARGE SCALE GENOMIC DNA]</scope>
    <source>
        <strain evidence="3">VX34</strain>
        <tissue evidence="3">Whole-organism</tissue>
    </source>
</reference>
<evidence type="ECO:0000313" key="4">
    <source>
        <dbReference type="Proteomes" id="UP000829354"/>
    </source>
</evidence>
<evidence type="ECO:0000313" key="3">
    <source>
        <dbReference type="EMBL" id="UMM31518.1"/>
    </source>
</evidence>
<feature type="transmembrane region" description="Helical" evidence="2">
    <location>
        <begin position="576"/>
        <end position="598"/>
    </location>
</feature>
<keyword evidence="2" id="KW-1133">Transmembrane helix</keyword>
<organism evidence="3 4">
    <name type="scientific">Caenorhabditis briggsae</name>
    <dbReference type="NCBI Taxonomy" id="6238"/>
    <lineage>
        <taxon>Eukaryota</taxon>
        <taxon>Metazoa</taxon>
        <taxon>Ecdysozoa</taxon>
        <taxon>Nematoda</taxon>
        <taxon>Chromadorea</taxon>
        <taxon>Rhabditida</taxon>
        <taxon>Rhabditina</taxon>
        <taxon>Rhabditomorpha</taxon>
        <taxon>Rhabditoidea</taxon>
        <taxon>Rhabditidae</taxon>
        <taxon>Peloderinae</taxon>
        <taxon>Caenorhabditis</taxon>
    </lineage>
</organism>
<keyword evidence="4" id="KW-1185">Reference proteome</keyword>